<name>A0ABU7AIJ7_9TELE</name>
<keyword evidence="3" id="KW-1185">Reference proteome</keyword>
<protein>
    <submittedName>
        <fullName evidence="2">Uncharacterized protein</fullName>
    </submittedName>
</protein>
<dbReference type="EMBL" id="JAHUTI010017405">
    <property type="protein sequence ID" value="MED6237616.1"/>
    <property type="molecule type" value="Genomic_DNA"/>
</dbReference>
<accession>A0ABU7AIJ7</accession>
<evidence type="ECO:0000256" key="1">
    <source>
        <dbReference type="SAM" id="Phobius"/>
    </source>
</evidence>
<dbReference type="Proteomes" id="UP001345963">
    <property type="component" value="Unassembled WGS sequence"/>
</dbReference>
<organism evidence="2 3">
    <name type="scientific">Ataeniobius toweri</name>
    <dbReference type="NCBI Taxonomy" id="208326"/>
    <lineage>
        <taxon>Eukaryota</taxon>
        <taxon>Metazoa</taxon>
        <taxon>Chordata</taxon>
        <taxon>Craniata</taxon>
        <taxon>Vertebrata</taxon>
        <taxon>Euteleostomi</taxon>
        <taxon>Actinopterygii</taxon>
        <taxon>Neopterygii</taxon>
        <taxon>Teleostei</taxon>
        <taxon>Neoteleostei</taxon>
        <taxon>Acanthomorphata</taxon>
        <taxon>Ovalentaria</taxon>
        <taxon>Atherinomorphae</taxon>
        <taxon>Cyprinodontiformes</taxon>
        <taxon>Goodeidae</taxon>
        <taxon>Ataeniobius</taxon>
    </lineage>
</organism>
<proteinExistence type="predicted"/>
<keyword evidence="1" id="KW-0472">Membrane</keyword>
<keyword evidence="1" id="KW-0812">Transmembrane</keyword>
<reference evidence="2 3" key="1">
    <citation type="submission" date="2021-07" db="EMBL/GenBank/DDBJ databases">
        <authorList>
            <person name="Palmer J.M."/>
        </authorList>
    </citation>
    <scope>NUCLEOTIDE SEQUENCE [LARGE SCALE GENOMIC DNA]</scope>
    <source>
        <strain evidence="2 3">AT_MEX2019</strain>
        <tissue evidence="2">Muscle</tissue>
    </source>
</reference>
<comment type="caution">
    <text evidence="2">The sequence shown here is derived from an EMBL/GenBank/DDBJ whole genome shotgun (WGS) entry which is preliminary data.</text>
</comment>
<keyword evidence="1" id="KW-1133">Transmembrane helix</keyword>
<evidence type="ECO:0000313" key="3">
    <source>
        <dbReference type="Proteomes" id="UP001345963"/>
    </source>
</evidence>
<evidence type="ECO:0000313" key="2">
    <source>
        <dbReference type="EMBL" id="MED6237616.1"/>
    </source>
</evidence>
<gene>
    <name evidence="2" type="ORF">ATANTOWER_029329</name>
</gene>
<sequence>MLSSCIRRNIAQFSMLRCQATKLSSMLYNVPCCDSCLVPNTGGNLHWCSAKLQSSKANRCWFNENSFSGKALFPEVFHLLSPSLSIKVGTVTLLLFILIFT</sequence>
<feature type="transmembrane region" description="Helical" evidence="1">
    <location>
        <begin position="76"/>
        <end position="100"/>
    </location>
</feature>